<feature type="binding site" evidence="4 6">
    <location>
        <position position="139"/>
    </location>
    <ligand>
        <name>substrate</name>
    </ligand>
</feature>
<protein>
    <recommendedName>
        <fullName evidence="4">Alanine racemase</fullName>
        <ecNumber evidence="4">5.1.1.1</ecNumber>
    </recommendedName>
</protein>
<dbReference type="NCBIfam" id="TIGR00492">
    <property type="entry name" value="alr"/>
    <property type="match status" value="1"/>
</dbReference>
<dbReference type="GO" id="GO:0005829">
    <property type="term" value="C:cytosol"/>
    <property type="evidence" value="ECO:0007669"/>
    <property type="project" value="TreeGrafter"/>
</dbReference>
<evidence type="ECO:0000313" key="8">
    <source>
        <dbReference type="EMBL" id="QCK16620.1"/>
    </source>
</evidence>
<dbReference type="GO" id="GO:0030632">
    <property type="term" value="P:D-alanine biosynthetic process"/>
    <property type="evidence" value="ECO:0007669"/>
    <property type="project" value="UniProtKB-UniRule"/>
</dbReference>
<dbReference type="SUPFAM" id="SSF50621">
    <property type="entry name" value="Alanine racemase C-terminal domain-like"/>
    <property type="match status" value="1"/>
</dbReference>
<dbReference type="Proteomes" id="UP000298616">
    <property type="component" value="Chromosome"/>
</dbReference>
<comment type="pathway">
    <text evidence="4">Amino-acid biosynthesis; D-alanine biosynthesis; D-alanine from L-alanine: step 1/1.</text>
</comment>
<dbReference type="InterPro" id="IPR020622">
    <property type="entry name" value="Ala_racemase_pyridoxalP-BS"/>
</dbReference>
<dbReference type="CDD" id="cd00430">
    <property type="entry name" value="PLPDE_III_AR"/>
    <property type="match status" value="1"/>
</dbReference>
<dbReference type="Gene3D" id="3.20.20.10">
    <property type="entry name" value="Alanine racemase"/>
    <property type="match status" value="1"/>
</dbReference>
<accession>A0A4D7JSZ4</accession>
<dbReference type="HAMAP" id="MF_01201">
    <property type="entry name" value="Ala_racemase"/>
    <property type="match status" value="1"/>
</dbReference>
<dbReference type="EC" id="5.1.1.1" evidence="4"/>
<reference evidence="8 9" key="1">
    <citation type="submission" date="2018-04" db="EMBL/GenBank/DDBJ databases">
        <title>Complete genome uncultured novel isolate.</title>
        <authorList>
            <person name="Merlino G."/>
        </authorList>
    </citation>
    <scope>NUCLEOTIDE SEQUENCE [LARGE SCALE GENOMIC DNA]</scope>
    <source>
        <strain evidence="9">R1DC9</strain>
    </source>
</reference>
<feature type="binding site" evidence="4 6">
    <location>
        <position position="328"/>
    </location>
    <ligand>
        <name>substrate</name>
    </ligand>
</feature>
<dbReference type="PROSITE" id="PS00395">
    <property type="entry name" value="ALANINE_RACEMASE"/>
    <property type="match status" value="1"/>
</dbReference>
<dbReference type="EMBL" id="CP028923">
    <property type="protein sequence ID" value="QCK16620.1"/>
    <property type="molecule type" value="Genomic_DNA"/>
</dbReference>
<evidence type="ECO:0000256" key="4">
    <source>
        <dbReference type="HAMAP-Rule" id="MF_01201"/>
    </source>
</evidence>
<gene>
    <name evidence="8" type="primary">alr</name>
    <name evidence="8" type="ORF">DCC35_18730</name>
</gene>
<dbReference type="InterPro" id="IPR029066">
    <property type="entry name" value="PLP-binding_barrel"/>
</dbReference>
<keyword evidence="2 4" id="KW-0663">Pyridoxal phosphate</keyword>
<evidence type="ECO:0000256" key="5">
    <source>
        <dbReference type="PIRSR" id="PIRSR600821-50"/>
    </source>
</evidence>
<dbReference type="InterPro" id="IPR009006">
    <property type="entry name" value="Ala_racemase/Decarboxylase_C"/>
</dbReference>
<dbReference type="SMART" id="SM01005">
    <property type="entry name" value="Ala_racemase_C"/>
    <property type="match status" value="1"/>
</dbReference>
<evidence type="ECO:0000256" key="6">
    <source>
        <dbReference type="PIRSR" id="PIRSR600821-52"/>
    </source>
</evidence>
<dbReference type="PANTHER" id="PTHR30511:SF0">
    <property type="entry name" value="ALANINE RACEMASE, CATABOLIC-RELATED"/>
    <property type="match status" value="1"/>
</dbReference>
<keyword evidence="9" id="KW-1185">Reference proteome</keyword>
<comment type="function">
    <text evidence="4">Catalyzes the interconversion of L-alanine and D-alanine. May also act on other amino acids.</text>
</comment>
<comment type="cofactor">
    <cofactor evidence="1 4 5">
        <name>pyridoxal 5'-phosphate</name>
        <dbReference type="ChEBI" id="CHEBI:597326"/>
    </cofactor>
</comment>
<proteinExistence type="inferred from homology"/>
<sequence>MVKKVKHSSRIHLKQSAYKANLNFIRKKIGDHAVFSSVVKANAYGHGIEAFVPMAERCGVRHFSVASSFEAEEVLSVCKKDSHIMIMGIIYEEDIPWAVEHDIEFFVYNYDRLPVALEAAKKVGKPAKVHIEVETGANRTGMPSKEFPKSLRYLKKHSEHLIFEGLCTHFGGAESFSNQFKLDMQHKRYKEFLKVCKKEKIEPNVRHIACSAAALAMPETVYDMVRVGVAQYGFWPSPDIYYHHLQEVNKTSDSALKRIFSWKTDIMDIRDVKEGEFIGYGTAYQATHKMTIAVMPLGYSNGYPRALSNRGQVLIHGKKAPIVGLINMNLFMVDISHIPNVKVGDEVVLIGRQKNNVINVSSFTNTTQLLNNEMLSRLPAAIPRTVVK</sequence>
<dbReference type="GO" id="GO:0030170">
    <property type="term" value="F:pyridoxal phosphate binding"/>
    <property type="evidence" value="ECO:0007669"/>
    <property type="project" value="UniProtKB-UniRule"/>
</dbReference>
<dbReference type="InterPro" id="IPR000821">
    <property type="entry name" value="Ala_racemase"/>
</dbReference>
<dbReference type="RefSeq" id="WP_137092211.1">
    <property type="nucleotide sequence ID" value="NZ_CP028923.1"/>
</dbReference>
<evidence type="ECO:0000259" key="7">
    <source>
        <dbReference type="SMART" id="SM01005"/>
    </source>
</evidence>
<dbReference type="UniPathway" id="UPA00042">
    <property type="reaction ID" value="UER00497"/>
</dbReference>
<evidence type="ECO:0000313" key="9">
    <source>
        <dbReference type="Proteomes" id="UP000298616"/>
    </source>
</evidence>
<comment type="similarity">
    <text evidence="4">Belongs to the alanine racemase family.</text>
</comment>
<name>A0A4D7JSZ4_9BACT</name>
<dbReference type="Pfam" id="PF01168">
    <property type="entry name" value="Ala_racemase_N"/>
    <property type="match status" value="1"/>
</dbReference>
<feature type="active site" description="Proton acceptor; specific for D-alanine" evidence="4">
    <location>
        <position position="40"/>
    </location>
</feature>
<dbReference type="PRINTS" id="PR00992">
    <property type="entry name" value="ALARACEMASE"/>
</dbReference>
<dbReference type="Gene3D" id="2.40.37.10">
    <property type="entry name" value="Lyase, Ornithine Decarboxylase, Chain A, domain 1"/>
    <property type="match status" value="1"/>
</dbReference>
<evidence type="ECO:0000256" key="2">
    <source>
        <dbReference type="ARBA" id="ARBA00022898"/>
    </source>
</evidence>
<dbReference type="SUPFAM" id="SSF51419">
    <property type="entry name" value="PLP-binding barrel"/>
    <property type="match status" value="1"/>
</dbReference>
<dbReference type="InterPro" id="IPR001608">
    <property type="entry name" value="Ala_racemase_N"/>
</dbReference>
<comment type="catalytic activity">
    <reaction evidence="4">
        <text>L-alanine = D-alanine</text>
        <dbReference type="Rhea" id="RHEA:20249"/>
        <dbReference type="ChEBI" id="CHEBI:57416"/>
        <dbReference type="ChEBI" id="CHEBI:57972"/>
        <dbReference type="EC" id="5.1.1.1"/>
    </reaction>
</comment>
<dbReference type="InterPro" id="IPR011079">
    <property type="entry name" value="Ala_racemase_C"/>
</dbReference>
<organism evidence="8 9">
    <name type="scientific">Mangrovivirga cuniculi</name>
    <dbReference type="NCBI Taxonomy" id="2715131"/>
    <lineage>
        <taxon>Bacteria</taxon>
        <taxon>Pseudomonadati</taxon>
        <taxon>Bacteroidota</taxon>
        <taxon>Cytophagia</taxon>
        <taxon>Cytophagales</taxon>
        <taxon>Mangrovivirgaceae</taxon>
        <taxon>Mangrovivirga</taxon>
    </lineage>
</organism>
<dbReference type="KEGG" id="fpf:DCC35_18730"/>
<dbReference type="Pfam" id="PF00842">
    <property type="entry name" value="Ala_racemase_C"/>
    <property type="match status" value="1"/>
</dbReference>
<evidence type="ECO:0000256" key="1">
    <source>
        <dbReference type="ARBA" id="ARBA00001933"/>
    </source>
</evidence>
<dbReference type="PANTHER" id="PTHR30511">
    <property type="entry name" value="ALANINE RACEMASE"/>
    <property type="match status" value="1"/>
</dbReference>
<feature type="active site" description="Proton acceptor; specific for L-alanine" evidence="4">
    <location>
        <position position="280"/>
    </location>
</feature>
<dbReference type="AlphaFoldDB" id="A0A4D7JSZ4"/>
<evidence type="ECO:0000256" key="3">
    <source>
        <dbReference type="ARBA" id="ARBA00023235"/>
    </source>
</evidence>
<feature type="modified residue" description="N6-(pyridoxal phosphate)lysine" evidence="4 5">
    <location>
        <position position="40"/>
    </location>
</feature>
<keyword evidence="3 4" id="KW-0413">Isomerase</keyword>
<dbReference type="OrthoDB" id="9801978at2"/>
<feature type="domain" description="Alanine racemase C-terminal" evidence="7">
    <location>
        <begin position="259"/>
        <end position="387"/>
    </location>
</feature>
<dbReference type="GO" id="GO:0008784">
    <property type="term" value="F:alanine racemase activity"/>
    <property type="evidence" value="ECO:0007669"/>
    <property type="project" value="UniProtKB-UniRule"/>
</dbReference>